<evidence type="ECO:0000313" key="6">
    <source>
        <dbReference type="Proteomes" id="UP001280581"/>
    </source>
</evidence>
<feature type="domain" description="C2H2-type" evidence="4">
    <location>
        <begin position="965"/>
        <end position="1001"/>
    </location>
</feature>
<dbReference type="GO" id="GO:0008270">
    <property type="term" value="F:zinc ion binding"/>
    <property type="evidence" value="ECO:0007669"/>
    <property type="project" value="UniProtKB-KW"/>
</dbReference>
<name>A0AAN6LY79_9PLEO</name>
<dbReference type="InterPro" id="IPR036236">
    <property type="entry name" value="Znf_C2H2_sf"/>
</dbReference>
<dbReference type="Pfam" id="PF00096">
    <property type="entry name" value="zf-C2H2"/>
    <property type="match status" value="2"/>
</dbReference>
<evidence type="ECO:0000256" key="3">
    <source>
        <dbReference type="SAM" id="MobiDB-lite"/>
    </source>
</evidence>
<dbReference type="PANTHER" id="PTHR10039:SF14">
    <property type="entry name" value="NACHT DOMAIN-CONTAINING PROTEIN"/>
    <property type="match status" value="1"/>
</dbReference>
<dbReference type="InterPro" id="IPR027417">
    <property type="entry name" value="P-loop_NTPase"/>
</dbReference>
<dbReference type="AlphaFoldDB" id="A0AAN6LY79"/>
<dbReference type="Pfam" id="PF24809">
    <property type="entry name" value="DUF7708"/>
    <property type="match status" value="1"/>
</dbReference>
<keyword evidence="1" id="KW-0677">Repeat</keyword>
<dbReference type="SMART" id="SM00355">
    <property type="entry name" value="ZnF_C2H2"/>
    <property type="match status" value="4"/>
</dbReference>
<dbReference type="SUPFAM" id="SSF57667">
    <property type="entry name" value="beta-beta-alpha zinc fingers"/>
    <property type="match status" value="1"/>
</dbReference>
<dbReference type="EMBL" id="WVTA01000006">
    <property type="protein sequence ID" value="KAK3209401.1"/>
    <property type="molecule type" value="Genomic_DNA"/>
</dbReference>
<proteinExistence type="predicted"/>
<feature type="domain" description="C2H2-type" evidence="4">
    <location>
        <begin position="938"/>
        <end position="960"/>
    </location>
</feature>
<keyword evidence="2" id="KW-0479">Metal-binding</keyword>
<accession>A0AAN6LY79</accession>
<evidence type="ECO:0000256" key="2">
    <source>
        <dbReference type="PROSITE-ProRule" id="PRU00042"/>
    </source>
</evidence>
<sequence length="1014" mass="117223">MQVASNTHSASFERALSEFKTSLKKKDLDNFKNTTLNSLKQCIGDLQKKQHASRRLQNLNRLKPFVEAMEQYGKVVAIFANTNEIVAYIWVANNYAEAFTELLDTYERIGEILPLLSQYEELFRRMPHMGRVLSLMYEDILKFHRVALKYFQQPLWKQLFEATWKTYKSRFGSIISNMTFHRQLVESTATVSQIEDEQKRRRIEDDRFEAHLKDEKLKRHRQVHGWLRAADVTSEQYHFSKIRASHQGTGQWLLDHPLFKSWLDPQFPNIPPLLWLTGIPGAGKTILSSLVIDTASNLTAAPTVLYFYCKHDDAERDNFVALSRSILAQLLKQDPGLLYYFYEKCCVNVEPILNSVVLIEELLTFAFQNCKSSYVVLDGIDECCSRNERKHIVQWFRELVESLPVTEPERIRCLFVSQDDGIARKDMAGVSTIRISAEDNKKDIENYCRIRAEQLKADKGLSDEKAAGIAVSVAENAEGMFLFVKLVWDNLLAQNTLQALEEELDPAVMPHELYAAYERIMVRIRRQNPEALDSDILKLLGWLVCAKRPLRWREIQGIKAIDLEEQTVDFDRRSFLVGSKDLCESLVEDRPDGRVELVHSSVKSFLIEKGHINPAQEEVKFANMCIDYLNLPAFTEVPSEEHILQGTYALMNYAVLYWVRHLEAGLENIKRDDQLLPELAESLEAFLDQHWNSPTAIFNISKRNSERLKLFESYTFHQKLQEATVSMRKQLTFFGKMEKREKALNLEDMVIGIRTSIERVLLDTTKQSKLKNMEDTYGENLFRCPRFSCQSFTNGFPSVDERDRHVQKHERPFLCTDQGCPQSTFGFTSESERNKHMKYMHSTAHIDAQEFPTDQDVKESLKSLRDQEQTMNQDISQPPPVVVQDPEPNQEPLTIPRLKGPRKKGPKRDLTCEHCSKTFTKKYNLDSHLKTHSNERQFSCSVCGRAFARNNDRWRHMSSHEEGAFKCKGHLKDGTQWGCGKSFARADILSSHHKSKTGQKCILPFLQEQTSVTT</sequence>
<evidence type="ECO:0000256" key="1">
    <source>
        <dbReference type="ARBA" id="ARBA00022737"/>
    </source>
</evidence>
<reference evidence="5 6" key="1">
    <citation type="submission" date="2021-02" db="EMBL/GenBank/DDBJ databases">
        <title>Genome assembly of Pseudopithomyces chartarum.</title>
        <authorList>
            <person name="Jauregui R."/>
            <person name="Singh J."/>
            <person name="Voisey C."/>
        </authorList>
    </citation>
    <scope>NUCLEOTIDE SEQUENCE [LARGE SCALE GENOMIC DNA]</scope>
    <source>
        <strain evidence="5 6">AGR01</strain>
    </source>
</reference>
<keyword evidence="2" id="KW-0863">Zinc-finger</keyword>
<evidence type="ECO:0000313" key="5">
    <source>
        <dbReference type="EMBL" id="KAK3209401.1"/>
    </source>
</evidence>
<evidence type="ECO:0000259" key="4">
    <source>
        <dbReference type="PROSITE" id="PS50157"/>
    </source>
</evidence>
<feature type="compositionally biased region" description="Low complexity" evidence="3">
    <location>
        <begin position="882"/>
        <end position="892"/>
    </location>
</feature>
<feature type="region of interest" description="Disordered" evidence="3">
    <location>
        <begin position="871"/>
        <end position="909"/>
    </location>
</feature>
<dbReference type="InterPro" id="IPR056125">
    <property type="entry name" value="DUF7708"/>
</dbReference>
<dbReference type="Gene3D" id="3.40.50.300">
    <property type="entry name" value="P-loop containing nucleotide triphosphate hydrolases"/>
    <property type="match status" value="1"/>
</dbReference>
<dbReference type="Pfam" id="PF24883">
    <property type="entry name" value="NPHP3_N"/>
    <property type="match status" value="1"/>
</dbReference>
<dbReference type="SUPFAM" id="SSF52540">
    <property type="entry name" value="P-loop containing nucleoside triphosphate hydrolases"/>
    <property type="match status" value="1"/>
</dbReference>
<dbReference type="Gene3D" id="3.30.160.60">
    <property type="entry name" value="Classic Zinc Finger"/>
    <property type="match status" value="2"/>
</dbReference>
<dbReference type="PROSITE" id="PS50157">
    <property type="entry name" value="ZINC_FINGER_C2H2_2"/>
    <property type="match status" value="3"/>
</dbReference>
<dbReference type="InterPro" id="IPR054471">
    <property type="entry name" value="GPIID_WHD"/>
</dbReference>
<dbReference type="InterPro" id="IPR013087">
    <property type="entry name" value="Znf_C2H2_type"/>
</dbReference>
<comment type="caution">
    <text evidence="5">The sequence shown here is derived from an EMBL/GenBank/DDBJ whole genome shotgun (WGS) entry which is preliminary data.</text>
</comment>
<dbReference type="PROSITE" id="PS00028">
    <property type="entry name" value="ZINC_FINGER_C2H2_1"/>
    <property type="match status" value="2"/>
</dbReference>
<organism evidence="5 6">
    <name type="scientific">Pseudopithomyces chartarum</name>
    <dbReference type="NCBI Taxonomy" id="1892770"/>
    <lineage>
        <taxon>Eukaryota</taxon>
        <taxon>Fungi</taxon>
        <taxon>Dikarya</taxon>
        <taxon>Ascomycota</taxon>
        <taxon>Pezizomycotina</taxon>
        <taxon>Dothideomycetes</taxon>
        <taxon>Pleosporomycetidae</taxon>
        <taxon>Pleosporales</taxon>
        <taxon>Massarineae</taxon>
        <taxon>Didymosphaeriaceae</taxon>
        <taxon>Pseudopithomyces</taxon>
    </lineage>
</organism>
<keyword evidence="6" id="KW-1185">Reference proteome</keyword>
<dbReference type="PANTHER" id="PTHR10039">
    <property type="entry name" value="AMELOGENIN"/>
    <property type="match status" value="1"/>
</dbReference>
<dbReference type="Pfam" id="PF22939">
    <property type="entry name" value="WHD_GPIID"/>
    <property type="match status" value="1"/>
</dbReference>
<dbReference type="InterPro" id="IPR056884">
    <property type="entry name" value="NPHP3-like_N"/>
</dbReference>
<protein>
    <recommendedName>
        <fullName evidence="4">C2H2-type domain-containing protein</fullName>
    </recommendedName>
</protein>
<dbReference type="Proteomes" id="UP001280581">
    <property type="component" value="Unassembled WGS sequence"/>
</dbReference>
<feature type="domain" description="C2H2-type" evidence="4">
    <location>
        <begin position="910"/>
        <end position="937"/>
    </location>
</feature>
<gene>
    <name evidence="5" type="ORF">GRF29_69g1661056</name>
</gene>
<keyword evidence="2" id="KW-0862">Zinc</keyword>